<feature type="domain" description="HTH araC/xylS-type" evidence="4">
    <location>
        <begin position="288"/>
        <end position="386"/>
    </location>
</feature>
<evidence type="ECO:0000256" key="1">
    <source>
        <dbReference type="ARBA" id="ARBA00023015"/>
    </source>
</evidence>
<keyword evidence="1" id="KW-0805">Transcription regulation</keyword>
<dbReference type="InterPro" id="IPR054031">
    <property type="entry name" value="XylR_PBP1"/>
</dbReference>
<dbReference type="InterPro" id="IPR009057">
    <property type="entry name" value="Homeodomain-like_sf"/>
</dbReference>
<dbReference type="Gene3D" id="1.10.10.60">
    <property type="entry name" value="Homeodomain-like"/>
    <property type="match status" value="1"/>
</dbReference>
<evidence type="ECO:0000256" key="3">
    <source>
        <dbReference type="ARBA" id="ARBA00023163"/>
    </source>
</evidence>
<reference evidence="6" key="1">
    <citation type="journal article" date="2019" name="Int. J. Syst. Evol. Microbiol.">
        <title>The Global Catalogue of Microorganisms (GCM) 10K type strain sequencing project: providing services to taxonomists for standard genome sequencing and annotation.</title>
        <authorList>
            <consortium name="The Broad Institute Genomics Platform"/>
            <consortium name="The Broad Institute Genome Sequencing Center for Infectious Disease"/>
            <person name="Wu L."/>
            <person name="Ma J."/>
        </authorList>
    </citation>
    <scope>NUCLEOTIDE SEQUENCE [LARGE SCALE GENOMIC DNA]</scope>
    <source>
        <strain evidence="6">KACC 12507</strain>
    </source>
</reference>
<dbReference type="CDD" id="cd01543">
    <property type="entry name" value="PBP1_XylR"/>
    <property type="match status" value="1"/>
</dbReference>
<dbReference type="InterPro" id="IPR018060">
    <property type="entry name" value="HTH_AraC"/>
</dbReference>
<gene>
    <name evidence="5" type="ORF">ACFO4O_15445</name>
</gene>
<sequence length="393" mass="44597">MFSAAHSISLLFNANKVFDRQVIEGIGHYLQSTQVDWDVYLEEDFQCRLEHIHEWGGNGIIADFDDPQIRDALKDIKIPVVGVGSSYSDESLYPDVPYVATDNTAIVRSAYEHLKQKGMERFAFYGLPVDEGHLWAYEREQAMLELCKADSRECALYRGQPTSAETWQYNMNRLADWLDSLPTPIGIVAVTDARARHLLQACANINRLVPDHICVVGIDDDDIARNLSRISLSSVTQGCFDMGFQAAKLLHKRMDNPNLKDKRVTIPPVGVVERQSSDFKSIQDPYVMQAMHYIRQHACRGIKVGQVLDHIGISRSNLENRFMEERGHSVHAAIHQEKLNRACELLSNSNKPVKEIALVCGYRSLQYLYAVFNQHFGITPSEYRNRNRAKASA</sequence>
<dbReference type="EMBL" id="JBHSGU010000017">
    <property type="protein sequence ID" value="MFC4701551.1"/>
    <property type="molecule type" value="Genomic_DNA"/>
</dbReference>
<keyword evidence="6" id="KW-1185">Reference proteome</keyword>
<accession>A0ABV9M081</accession>
<proteinExistence type="predicted"/>
<dbReference type="Proteomes" id="UP001595897">
    <property type="component" value="Unassembled WGS sequence"/>
</dbReference>
<evidence type="ECO:0000256" key="2">
    <source>
        <dbReference type="ARBA" id="ARBA00023125"/>
    </source>
</evidence>
<dbReference type="InterPro" id="IPR046335">
    <property type="entry name" value="LacI/GalR-like_sensor"/>
</dbReference>
<name>A0ABV9M081_9ALTE</name>
<evidence type="ECO:0000259" key="4">
    <source>
        <dbReference type="PROSITE" id="PS01124"/>
    </source>
</evidence>
<dbReference type="SMART" id="SM00342">
    <property type="entry name" value="HTH_ARAC"/>
    <property type="match status" value="1"/>
</dbReference>
<dbReference type="SUPFAM" id="SSF53822">
    <property type="entry name" value="Periplasmic binding protein-like I"/>
    <property type="match status" value="1"/>
</dbReference>
<dbReference type="PROSITE" id="PS01124">
    <property type="entry name" value="HTH_ARAC_FAMILY_2"/>
    <property type="match status" value="1"/>
</dbReference>
<evidence type="ECO:0000313" key="5">
    <source>
        <dbReference type="EMBL" id="MFC4701551.1"/>
    </source>
</evidence>
<dbReference type="Pfam" id="PF13377">
    <property type="entry name" value="Peripla_BP_3"/>
    <property type="match status" value="1"/>
</dbReference>
<keyword evidence="2" id="KW-0238">DNA-binding</keyword>
<dbReference type="Gene3D" id="3.40.50.2300">
    <property type="match status" value="2"/>
</dbReference>
<dbReference type="RefSeq" id="WP_382410138.1">
    <property type="nucleotide sequence ID" value="NZ_JBHSGU010000017.1"/>
</dbReference>
<protein>
    <submittedName>
        <fullName evidence="5">XylR family transcriptional regulator</fullName>
    </submittedName>
</protein>
<comment type="caution">
    <text evidence="5">The sequence shown here is derived from an EMBL/GenBank/DDBJ whole genome shotgun (WGS) entry which is preliminary data.</text>
</comment>
<keyword evidence="3" id="KW-0804">Transcription</keyword>
<organism evidence="5 6">
    <name type="scientific">Glaciecola siphonariae</name>
    <dbReference type="NCBI Taxonomy" id="521012"/>
    <lineage>
        <taxon>Bacteria</taxon>
        <taxon>Pseudomonadati</taxon>
        <taxon>Pseudomonadota</taxon>
        <taxon>Gammaproteobacteria</taxon>
        <taxon>Alteromonadales</taxon>
        <taxon>Alteromonadaceae</taxon>
        <taxon>Glaciecola</taxon>
    </lineage>
</organism>
<dbReference type="Pfam" id="PF22177">
    <property type="entry name" value="PBP1_XylR"/>
    <property type="match status" value="1"/>
</dbReference>
<dbReference type="InterPro" id="IPR028082">
    <property type="entry name" value="Peripla_BP_I"/>
</dbReference>
<dbReference type="PROSITE" id="PS00041">
    <property type="entry name" value="HTH_ARAC_FAMILY_1"/>
    <property type="match status" value="1"/>
</dbReference>
<dbReference type="InterPro" id="IPR018062">
    <property type="entry name" value="HTH_AraC-typ_CS"/>
</dbReference>
<dbReference type="Pfam" id="PF12833">
    <property type="entry name" value="HTH_18"/>
    <property type="match status" value="1"/>
</dbReference>
<dbReference type="PANTHER" id="PTHR30146:SF24">
    <property type="entry name" value="XYLOSE OPERON REGULATORY PROTEIN"/>
    <property type="match status" value="1"/>
</dbReference>
<dbReference type="SUPFAM" id="SSF46689">
    <property type="entry name" value="Homeodomain-like"/>
    <property type="match status" value="1"/>
</dbReference>
<dbReference type="PANTHER" id="PTHR30146">
    <property type="entry name" value="LACI-RELATED TRANSCRIPTIONAL REPRESSOR"/>
    <property type="match status" value="1"/>
</dbReference>
<evidence type="ECO:0000313" key="6">
    <source>
        <dbReference type="Proteomes" id="UP001595897"/>
    </source>
</evidence>